<dbReference type="EC" id="2.7.1.67" evidence="2"/>
<evidence type="ECO:0000256" key="1">
    <source>
        <dbReference type="ARBA" id="ARBA00006209"/>
    </source>
</evidence>
<evidence type="ECO:0000313" key="5">
    <source>
        <dbReference type="Proteomes" id="UP001153148"/>
    </source>
</evidence>
<feature type="non-terminal residue" evidence="4">
    <location>
        <position position="206"/>
    </location>
</feature>
<dbReference type="Gene3D" id="1.25.40.70">
    <property type="entry name" value="Phosphatidylinositol 3-kinase, accessory domain (PIK)"/>
    <property type="match status" value="1"/>
</dbReference>
<keyword evidence="5" id="KW-1185">Reference proteome</keyword>
<organism evidence="4 5">
    <name type="scientific">Timema podura</name>
    <name type="common">Walking stick</name>
    <dbReference type="NCBI Taxonomy" id="61482"/>
    <lineage>
        <taxon>Eukaryota</taxon>
        <taxon>Metazoa</taxon>
        <taxon>Ecdysozoa</taxon>
        <taxon>Arthropoda</taxon>
        <taxon>Hexapoda</taxon>
        <taxon>Insecta</taxon>
        <taxon>Pterygota</taxon>
        <taxon>Neoptera</taxon>
        <taxon>Polyneoptera</taxon>
        <taxon>Phasmatodea</taxon>
        <taxon>Timematodea</taxon>
        <taxon>Timematoidea</taxon>
        <taxon>Timematidae</taxon>
        <taxon>Timema</taxon>
    </lineage>
</organism>
<dbReference type="Pfam" id="PF00613">
    <property type="entry name" value="PI3Ka"/>
    <property type="match status" value="1"/>
</dbReference>
<comment type="caution">
    <text evidence="4">The sequence shown here is derived from an EMBL/GenBank/DDBJ whole genome shotgun (WGS) entry which is preliminary data.</text>
</comment>
<dbReference type="InterPro" id="IPR015433">
    <property type="entry name" value="PI3/4_kinase"/>
</dbReference>
<dbReference type="InterPro" id="IPR016024">
    <property type="entry name" value="ARM-type_fold"/>
</dbReference>
<dbReference type="SUPFAM" id="SSF48371">
    <property type="entry name" value="ARM repeat"/>
    <property type="match status" value="1"/>
</dbReference>
<evidence type="ECO:0000256" key="2">
    <source>
        <dbReference type="ARBA" id="ARBA00012169"/>
    </source>
</evidence>
<accession>A0ABN7NTU1</accession>
<dbReference type="PANTHER" id="PTHR10048">
    <property type="entry name" value="PHOSPHATIDYLINOSITOL KINASE"/>
    <property type="match status" value="1"/>
</dbReference>
<dbReference type="EMBL" id="CAJPIN010003906">
    <property type="protein sequence ID" value="CAG2056480.1"/>
    <property type="molecule type" value="Genomic_DNA"/>
</dbReference>
<evidence type="ECO:0000313" key="4">
    <source>
        <dbReference type="EMBL" id="CAG2056480.1"/>
    </source>
</evidence>
<name>A0ABN7NTU1_TIMPD</name>
<dbReference type="Proteomes" id="UP001153148">
    <property type="component" value="Unassembled WGS sequence"/>
</dbReference>
<proteinExistence type="inferred from homology"/>
<reference evidence="4" key="1">
    <citation type="submission" date="2021-03" db="EMBL/GenBank/DDBJ databases">
        <authorList>
            <person name="Tran Van P."/>
        </authorList>
    </citation>
    <scope>NUCLEOTIDE SEQUENCE</scope>
</reference>
<gene>
    <name evidence="4" type="ORF">TPAB3V08_LOCUS3472</name>
</gene>
<dbReference type="InterPro" id="IPR001263">
    <property type="entry name" value="PI3K_accessory_dom"/>
</dbReference>
<feature type="domain" description="PIK helical" evidence="3">
    <location>
        <begin position="1"/>
        <end position="178"/>
    </location>
</feature>
<protein>
    <recommendedName>
        <fullName evidence="2">1-phosphatidylinositol 4-kinase</fullName>
        <ecNumber evidence="2">2.7.1.67</ecNumber>
    </recommendedName>
</protein>
<dbReference type="InterPro" id="IPR042236">
    <property type="entry name" value="PI3K_accessory_sf"/>
</dbReference>
<dbReference type="PANTHER" id="PTHR10048:SF15">
    <property type="entry name" value="PHOSPHATIDYLINOSITOL 4-KINASE ALPHA"/>
    <property type="match status" value="1"/>
</dbReference>
<evidence type="ECO:0000259" key="3">
    <source>
        <dbReference type="PROSITE" id="PS51545"/>
    </source>
</evidence>
<dbReference type="SMART" id="SM00145">
    <property type="entry name" value="PI3Ka"/>
    <property type="match status" value="1"/>
</dbReference>
<dbReference type="PROSITE" id="PS51545">
    <property type="entry name" value="PIK_HELICAL"/>
    <property type="match status" value="1"/>
</dbReference>
<comment type="similarity">
    <text evidence="1">Belongs to the PI3/PI4-kinase family. Type III PI4K subfamily.</text>
</comment>
<dbReference type="PROSITE" id="PS51257">
    <property type="entry name" value="PROKAR_LIPOPROTEIN"/>
    <property type="match status" value="1"/>
</dbReference>
<sequence>MLTCKFQGRIRFPPGTSRGSNMWCGATTFGCAGDSALRLLSTWLSEALHYLTNSRALINDNRELVHTLVWAPASAVVALAYFSRQFPPHPITAQYAIRVLRSCSVNSLLFFVPQIVQALRHDILDYMAELIKDIANKSQILAHQLIYNMRTNMFLDEDMLFKDGPRRRQACLEALSRIELQPGCYIPTNPEAMVIAIDNKSGTPMQ</sequence>